<protein>
    <submittedName>
        <fullName evidence="1">Uncharacterized protein</fullName>
    </submittedName>
</protein>
<sequence>MPLGAQNKEIAVWSEVLERCNKKLARWKSQYLSLGERKKERKKGGLGIKKLNLQNNCLLQKWLWRFCIEDQSLWKRVITMKYGLQSHWITEEALGTFGCSVWKTIRRLWPQFKGNISLKVGNGRKIDFWNEHWIGDESLQSLFPDLFMLTTQNKATISQLWSPQGWNLISSRAFNDWEIERVINLFQILNAFPGTSTEPDKPIWRWQSKATSLWNMFLGLLGVCWVIPKSTKDLLYSWKEIGRRESNEDWWEVIPACIWWSLWK</sequence>
<evidence type="ECO:0000313" key="1">
    <source>
        <dbReference type="EMBL" id="WMV54098.1"/>
    </source>
</evidence>
<keyword evidence="2" id="KW-1185">Reference proteome</keyword>
<proteinExistence type="predicted"/>
<dbReference type="AlphaFoldDB" id="A0AAF0UVY0"/>
<organism evidence="1 2">
    <name type="scientific">Solanum verrucosum</name>
    <dbReference type="NCBI Taxonomy" id="315347"/>
    <lineage>
        <taxon>Eukaryota</taxon>
        <taxon>Viridiplantae</taxon>
        <taxon>Streptophyta</taxon>
        <taxon>Embryophyta</taxon>
        <taxon>Tracheophyta</taxon>
        <taxon>Spermatophyta</taxon>
        <taxon>Magnoliopsida</taxon>
        <taxon>eudicotyledons</taxon>
        <taxon>Gunneridae</taxon>
        <taxon>Pentapetalae</taxon>
        <taxon>asterids</taxon>
        <taxon>lamiids</taxon>
        <taxon>Solanales</taxon>
        <taxon>Solanaceae</taxon>
        <taxon>Solanoideae</taxon>
        <taxon>Solaneae</taxon>
        <taxon>Solanum</taxon>
    </lineage>
</organism>
<name>A0AAF0UVY0_SOLVR</name>
<evidence type="ECO:0000313" key="2">
    <source>
        <dbReference type="Proteomes" id="UP001234989"/>
    </source>
</evidence>
<reference evidence="1" key="1">
    <citation type="submission" date="2023-08" db="EMBL/GenBank/DDBJ databases">
        <title>A de novo genome assembly of Solanum verrucosum Schlechtendal, a Mexican diploid species geographically isolated from the other diploid A-genome species in potato relatives.</title>
        <authorList>
            <person name="Hosaka K."/>
        </authorList>
    </citation>
    <scope>NUCLEOTIDE SEQUENCE</scope>
    <source>
        <tissue evidence="1">Young leaves</tissue>
    </source>
</reference>
<gene>
    <name evidence="1" type="ORF">MTR67_047483</name>
</gene>
<dbReference type="EMBL" id="CP133622">
    <property type="protein sequence ID" value="WMV54098.1"/>
    <property type="molecule type" value="Genomic_DNA"/>
</dbReference>
<dbReference type="Proteomes" id="UP001234989">
    <property type="component" value="Chromosome 11"/>
</dbReference>
<accession>A0AAF0UVY0</accession>